<reference evidence="2" key="1">
    <citation type="journal article" date="2019" name="Int. J. Syst. Evol. Microbiol.">
        <title>The Global Catalogue of Microorganisms (GCM) 10K type strain sequencing project: providing services to taxonomists for standard genome sequencing and annotation.</title>
        <authorList>
            <consortium name="The Broad Institute Genomics Platform"/>
            <consortium name="The Broad Institute Genome Sequencing Center for Infectious Disease"/>
            <person name="Wu L."/>
            <person name="Ma J."/>
        </authorList>
    </citation>
    <scope>NUCLEOTIDE SEQUENCE [LARGE SCALE GENOMIC DNA]</scope>
    <source>
        <strain evidence="2">JCM 16374</strain>
    </source>
</reference>
<organism evidence="1 2">
    <name type="scientific">Streptomyces lunalinharesii</name>
    <dbReference type="NCBI Taxonomy" id="333384"/>
    <lineage>
        <taxon>Bacteria</taxon>
        <taxon>Bacillati</taxon>
        <taxon>Actinomycetota</taxon>
        <taxon>Actinomycetes</taxon>
        <taxon>Kitasatosporales</taxon>
        <taxon>Streptomycetaceae</taxon>
        <taxon>Streptomyces</taxon>
    </lineage>
</organism>
<proteinExistence type="predicted"/>
<sequence>MRHLREDGRPHPAGAAAVAVRAVSNGAVGRTDRTVRHSGPLHAEYNQQLSMVQLGVVPVRTAQAAPAAVRTPARRRPTGVCCALPGVQSGSPLTTAIQAAPRAADQTTATSACHNELLCM</sequence>
<name>A0ABP6ETL2_9ACTN</name>
<protein>
    <submittedName>
        <fullName evidence="1">Uncharacterized protein</fullName>
    </submittedName>
</protein>
<evidence type="ECO:0000313" key="1">
    <source>
        <dbReference type="EMBL" id="GAA2672975.1"/>
    </source>
</evidence>
<gene>
    <name evidence="1" type="ORF">GCM10009864_49450</name>
</gene>
<comment type="caution">
    <text evidence="1">The sequence shown here is derived from an EMBL/GenBank/DDBJ whole genome shotgun (WGS) entry which is preliminary data.</text>
</comment>
<dbReference type="EMBL" id="BAAARK010000017">
    <property type="protein sequence ID" value="GAA2672975.1"/>
    <property type="molecule type" value="Genomic_DNA"/>
</dbReference>
<dbReference type="Proteomes" id="UP001500994">
    <property type="component" value="Unassembled WGS sequence"/>
</dbReference>
<evidence type="ECO:0000313" key="2">
    <source>
        <dbReference type="Proteomes" id="UP001500994"/>
    </source>
</evidence>
<accession>A0ABP6ETL2</accession>
<keyword evidence="2" id="KW-1185">Reference proteome</keyword>